<evidence type="ECO:0000256" key="1">
    <source>
        <dbReference type="ARBA" id="ARBA00022490"/>
    </source>
</evidence>
<comment type="caution">
    <text evidence="7">The sequence shown here is derived from an EMBL/GenBank/DDBJ whole genome shotgun (WGS) entry which is preliminary data.</text>
</comment>
<evidence type="ECO:0000313" key="7">
    <source>
        <dbReference type="EMBL" id="GAA1099666.1"/>
    </source>
</evidence>
<evidence type="ECO:0000256" key="4">
    <source>
        <dbReference type="ARBA" id="ARBA00022741"/>
    </source>
</evidence>
<accession>A0ABP4E9Q9</accession>
<dbReference type="PANTHER" id="PTHR43033">
    <property type="entry name" value="TRNA(ILE)-LYSIDINE SYNTHASE-RELATED"/>
    <property type="match status" value="1"/>
</dbReference>
<keyword evidence="1" id="KW-0963">Cytoplasm</keyword>
<reference evidence="8" key="1">
    <citation type="journal article" date="2019" name="Int. J. Syst. Evol. Microbiol.">
        <title>The Global Catalogue of Microorganisms (GCM) 10K type strain sequencing project: providing services to taxonomists for standard genome sequencing and annotation.</title>
        <authorList>
            <consortium name="The Broad Institute Genomics Platform"/>
            <consortium name="The Broad Institute Genome Sequencing Center for Infectious Disease"/>
            <person name="Wu L."/>
            <person name="Ma J."/>
        </authorList>
    </citation>
    <scope>NUCLEOTIDE SEQUENCE [LARGE SCALE GENOMIC DNA]</scope>
    <source>
        <strain evidence="8">JCM 13008</strain>
    </source>
</reference>
<evidence type="ECO:0000256" key="5">
    <source>
        <dbReference type="ARBA" id="ARBA00022840"/>
    </source>
</evidence>
<evidence type="ECO:0000313" key="8">
    <source>
        <dbReference type="Proteomes" id="UP001501581"/>
    </source>
</evidence>
<keyword evidence="3" id="KW-0819">tRNA processing</keyword>
<name>A0ABP4E9Q9_9ACTN</name>
<feature type="domain" description="tRNA(Ile)-lysidine synthase substrate-binding" evidence="6">
    <location>
        <begin position="114"/>
        <end position="177"/>
    </location>
</feature>
<dbReference type="EMBL" id="BAAALG010000006">
    <property type="protein sequence ID" value="GAA1099666.1"/>
    <property type="molecule type" value="Genomic_DNA"/>
</dbReference>
<dbReference type="SUPFAM" id="SSF82829">
    <property type="entry name" value="MesJ substrate recognition domain-like"/>
    <property type="match status" value="1"/>
</dbReference>
<keyword evidence="5" id="KW-0067">ATP-binding</keyword>
<proteinExistence type="predicted"/>
<dbReference type="Proteomes" id="UP001501581">
    <property type="component" value="Unassembled WGS sequence"/>
</dbReference>
<dbReference type="Gene3D" id="1.10.10.1360">
    <property type="entry name" value="tRNA (Ile)-lysidine synthase"/>
    <property type="match status" value="1"/>
</dbReference>
<evidence type="ECO:0000259" key="6">
    <source>
        <dbReference type="Pfam" id="PF09179"/>
    </source>
</evidence>
<evidence type="ECO:0000256" key="3">
    <source>
        <dbReference type="ARBA" id="ARBA00022694"/>
    </source>
</evidence>
<dbReference type="Pfam" id="PF09179">
    <property type="entry name" value="TilS"/>
    <property type="match status" value="1"/>
</dbReference>
<keyword evidence="8" id="KW-1185">Reference proteome</keyword>
<sequence>MLLGLARGSGGRSVAGMRRGFEVFRRPLLDVTRDDTAEACLIEGLDAWADPHNEDPGYARVRVRKQVLPVLEDALGPGVSAALARTAELLRPDMEFLDELAALSLRECAGSDGLSVQALAGLPQALRTRVLRAAAVAAGALDAELAYEHVTAMDALVTGWRGQRWIDLPGHLRALRADGEIRFQPSM</sequence>
<protein>
    <recommendedName>
        <fullName evidence="6">tRNA(Ile)-lysidine synthase substrate-binding domain-containing protein</fullName>
    </recommendedName>
</protein>
<dbReference type="InterPro" id="IPR015262">
    <property type="entry name" value="tRNA_Ile_lys_synt_subst-bd"/>
</dbReference>
<dbReference type="PANTHER" id="PTHR43033:SF1">
    <property type="entry name" value="TRNA(ILE)-LYSIDINE SYNTHASE-RELATED"/>
    <property type="match status" value="1"/>
</dbReference>
<dbReference type="SUPFAM" id="SSF52402">
    <property type="entry name" value="Adenine nucleotide alpha hydrolases-like"/>
    <property type="match status" value="1"/>
</dbReference>
<evidence type="ECO:0000256" key="2">
    <source>
        <dbReference type="ARBA" id="ARBA00022598"/>
    </source>
</evidence>
<dbReference type="Gene3D" id="1.20.59.20">
    <property type="match status" value="1"/>
</dbReference>
<dbReference type="InterPro" id="IPR012094">
    <property type="entry name" value="tRNA_Ile_lys_synt"/>
</dbReference>
<organism evidence="7 8">
    <name type="scientific">Nocardioides dubius</name>
    <dbReference type="NCBI Taxonomy" id="317019"/>
    <lineage>
        <taxon>Bacteria</taxon>
        <taxon>Bacillati</taxon>
        <taxon>Actinomycetota</taxon>
        <taxon>Actinomycetes</taxon>
        <taxon>Propionibacteriales</taxon>
        <taxon>Nocardioidaceae</taxon>
        <taxon>Nocardioides</taxon>
    </lineage>
</organism>
<keyword evidence="2" id="KW-0436">Ligase</keyword>
<keyword evidence="4" id="KW-0547">Nucleotide-binding</keyword>
<gene>
    <name evidence="7" type="ORF">GCM10009668_16760</name>
</gene>